<dbReference type="SUPFAM" id="SSF56219">
    <property type="entry name" value="DNase I-like"/>
    <property type="match status" value="1"/>
</dbReference>
<keyword evidence="1" id="KW-0347">Helicase</keyword>
<keyword evidence="1" id="KW-0067">ATP-binding</keyword>
<evidence type="ECO:0000313" key="2">
    <source>
        <dbReference type="Proteomes" id="UP000478052"/>
    </source>
</evidence>
<dbReference type="InterPro" id="IPR027417">
    <property type="entry name" value="P-loop_NTPase"/>
</dbReference>
<dbReference type="AlphaFoldDB" id="A0A6G0WVD5"/>
<comment type="caution">
    <text evidence="1">The sequence shown here is derived from an EMBL/GenBank/DDBJ whole genome shotgun (WGS) entry which is preliminary data.</text>
</comment>
<accession>A0A6G0WVD5</accession>
<dbReference type="Proteomes" id="UP000478052">
    <property type="component" value="Unassembled WGS sequence"/>
</dbReference>
<sequence length="484" mass="56132">MIESRFVGRKFVDREYFQSVRLFFRTYDVHQFNSESICGVEMIEYVAADHYTGNHITEQLASTRAKLHKLKSDETGDLLYILRLHIGKPYMVTTNIDILDGLVNEAIGTLLYIDRNAEKSEIKRLWFYFDDSKIGRLLRVKAQAHLLANPDLDHSWTPISQRGMYDTIVYEYSKFHEQQLVYVALSRATSLNGLYLTNRDGDHVFYHHRGKVNRELRNEFARLECHRLKTIGDTCREFLDRSLQSDFTSLSLCTFNAQSLNAHSLDITTDFVLPRCKLPRCKLHSISETLIKNDQPVEILGFRTLLRFKQNTIRSGGVAICKNKNMSSPDGEQSIKYNLLKFIQENKNTTINCKRTVLDSVYNSLNTPFERIKEFFVLNLIAYSPKLKGMFEVLKKYNNHDLPMIVGGDLNLDLRVSHRTEFIEFMHTELGLELSNDLATSTSRNSTCIDAVFYRHIEKLETPELELQGLANDEPGNREEERKK</sequence>
<dbReference type="GO" id="GO:0004386">
    <property type="term" value="F:helicase activity"/>
    <property type="evidence" value="ECO:0007669"/>
    <property type="project" value="UniProtKB-KW"/>
</dbReference>
<evidence type="ECO:0000313" key="1">
    <source>
        <dbReference type="EMBL" id="KAF0731501.1"/>
    </source>
</evidence>
<protein>
    <submittedName>
        <fullName evidence="1">ATP-dependent DNA helicase PIF1-like</fullName>
    </submittedName>
</protein>
<proteinExistence type="predicted"/>
<dbReference type="PANTHER" id="PTHR47642">
    <property type="entry name" value="ATP-DEPENDENT DNA HELICASE"/>
    <property type="match status" value="1"/>
</dbReference>
<keyword evidence="1" id="KW-0378">Hydrolase</keyword>
<dbReference type="InterPro" id="IPR036691">
    <property type="entry name" value="Endo/exonu/phosph_ase_sf"/>
</dbReference>
<gene>
    <name evidence="1" type="ORF">FWK35_00031142</name>
</gene>
<dbReference type="SUPFAM" id="SSF52540">
    <property type="entry name" value="P-loop containing nucleoside triphosphate hydrolases"/>
    <property type="match status" value="1"/>
</dbReference>
<dbReference type="InterPro" id="IPR051055">
    <property type="entry name" value="PIF1_helicase"/>
</dbReference>
<keyword evidence="2" id="KW-1185">Reference proteome</keyword>
<dbReference type="EMBL" id="VUJU01008384">
    <property type="protein sequence ID" value="KAF0731501.1"/>
    <property type="molecule type" value="Genomic_DNA"/>
</dbReference>
<organism evidence="1 2">
    <name type="scientific">Aphis craccivora</name>
    <name type="common">Cowpea aphid</name>
    <dbReference type="NCBI Taxonomy" id="307492"/>
    <lineage>
        <taxon>Eukaryota</taxon>
        <taxon>Metazoa</taxon>
        <taxon>Ecdysozoa</taxon>
        <taxon>Arthropoda</taxon>
        <taxon>Hexapoda</taxon>
        <taxon>Insecta</taxon>
        <taxon>Pterygota</taxon>
        <taxon>Neoptera</taxon>
        <taxon>Paraneoptera</taxon>
        <taxon>Hemiptera</taxon>
        <taxon>Sternorrhyncha</taxon>
        <taxon>Aphidomorpha</taxon>
        <taxon>Aphidoidea</taxon>
        <taxon>Aphididae</taxon>
        <taxon>Aphidini</taxon>
        <taxon>Aphis</taxon>
        <taxon>Aphis</taxon>
    </lineage>
</organism>
<keyword evidence="1" id="KW-0547">Nucleotide-binding</keyword>
<name>A0A6G0WVD5_APHCR</name>
<dbReference type="Gene3D" id="3.60.10.10">
    <property type="entry name" value="Endonuclease/exonuclease/phosphatase"/>
    <property type="match status" value="1"/>
</dbReference>
<dbReference type="OrthoDB" id="6601222at2759"/>
<reference evidence="1 2" key="1">
    <citation type="submission" date="2019-08" db="EMBL/GenBank/DDBJ databases">
        <title>Whole genome of Aphis craccivora.</title>
        <authorList>
            <person name="Voronova N.V."/>
            <person name="Shulinski R.S."/>
            <person name="Bandarenka Y.V."/>
            <person name="Zhorov D.G."/>
            <person name="Warner D."/>
        </authorList>
    </citation>
    <scope>NUCLEOTIDE SEQUENCE [LARGE SCALE GENOMIC DNA]</scope>
    <source>
        <strain evidence="1">180601</strain>
        <tissue evidence="1">Whole Body</tissue>
    </source>
</reference>